<dbReference type="EMBL" id="JAODBU010000008">
    <property type="protein sequence ID" value="MCT7399236.1"/>
    <property type="molecule type" value="Genomic_DNA"/>
</dbReference>
<dbReference type="PANTHER" id="PTHR34297:SF2">
    <property type="entry name" value="ASP23_GLS24 FAMILY ENVELOPE STRESS RESPONSE PROTEIN"/>
    <property type="match status" value="1"/>
</dbReference>
<evidence type="ECO:0000313" key="2">
    <source>
        <dbReference type="EMBL" id="MCT7399236.1"/>
    </source>
</evidence>
<accession>A0ABT2M158</accession>
<protein>
    <submittedName>
        <fullName evidence="2">Asp23/Gls24 family envelope stress response protein</fullName>
    </submittedName>
</protein>
<name>A0ABT2M158_9FIRM</name>
<gene>
    <name evidence="2" type="ORF">N5B56_09115</name>
</gene>
<comment type="caution">
    <text evidence="2">The sequence shown here is derived from an EMBL/GenBank/DDBJ whole genome shotgun (WGS) entry which is preliminary data.</text>
</comment>
<dbReference type="InterPro" id="IPR005531">
    <property type="entry name" value="Asp23"/>
</dbReference>
<comment type="similarity">
    <text evidence="1">Belongs to the asp23 family.</text>
</comment>
<organism evidence="2 3">
    <name type="scientific">Eubacterium album</name>
    <dbReference type="NCBI Taxonomy" id="2978477"/>
    <lineage>
        <taxon>Bacteria</taxon>
        <taxon>Bacillati</taxon>
        <taxon>Bacillota</taxon>
        <taxon>Clostridia</taxon>
        <taxon>Eubacteriales</taxon>
        <taxon>Eubacteriaceae</taxon>
        <taxon>Eubacterium</taxon>
    </lineage>
</organism>
<reference evidence="2" key="1">
    <citation type="submission" date="2022-09" db="EMBL/GenBank/DDBJ databases">
        <title>Eubacterium sp. LFL-14 isolated from human feces.</title>
        <authorList>
            <person name="Liu F."/>
        </authorList>
    </citation>
    <scope>NUCLEOTIDE SEQUENCE</scope>
    <source>
        <strain evidence="2">LFL-14</strain>
    </source>
</reference>
<dbReference type="Proteomes" id="UP001431199">
    <property type="component" value="Unassembled WGS sequence"/>
</dbReference>
<evidence type="ECO:0000256" key="1">
    <source>
        <dbReference type="ARBA" id="ARBA00005721"/>
    </source>
</evidence>
<proteinExistence type="inferred from homology"/>
<keyword evidence="3" id="KW-1185">Reference proteome</keyword>
<sequence>MEEKRTTYTIYEGGEVGEVEINDDVIAVIAAVAAMEVEGVASMAGNITADIVAKLGMKKLSKGVKVTVSENSMVIDLSLNLEYGTNILEASKAVQSKVKSSVENMTGLNVDVVNVNIASVEVK</sequence>
<evidence type="ECO:0000313" key="3">
    <source>
        <dbReference type="Proteomes" id="UP001431199"/>
    </source>
</evidence>
<dbReference type="RefSeq" id="WP_022089021.1">
    <property type="nucleotide sequence ID" value="NZ_JAODBU010000008.1"/>
</dbReference>
<dbReference type="Pfam" id="PF03780">
    <property type="entry name" value="Asp23"/>
    <property type="match status" value="1"/>
</dbReference>
<dbReference type="PANTHER" id="PTHR34297">
    <property type="entry name" value="HYPOTHETICAL CYTOSOLIC PROTEIN-RELATED"/>
    <property type="match status" value="1"/>
</dbReference>